<dbReference type="AlphaFoldDB" id="A0A940S4C7"/>
<reference evidence="1" key="1">
    <citation type="submission" date="2021-03" db="EMBL/GenBank/DDBJ databases">
        <title>Sagittula salina sp. nov. strain M10.9X isolated from the marine waste.</title>
        <authorList>
            <person name="Satari L."/>
            <person name="Molina-Menor E."/>
            <person name="Vidal-Verdu A."/>
            <person name="Pascual J."/>
            <person name="Pereto J."/>
            <person name="Porcar M."/>
        </authorList>
    </citation>
    <scope>NUCLEOTIDE SEQUENCE</scope>
    <source>
        <strain evidence="1">M10.9X</strain>
    </source>
</reference>
<comment type="caution">
    <text evidence="1">The sequence shown here is derived from an EMBL/GenBank/DDBJ whole genome shotgun (WGS) entry which is preliminary data.</text>
</comment>
<accession>A0A940S4C7</accession>
<evidence type="ECO:0000313" key="2">
    <source>
        <dbReference type="Proteomes" id="UP000675940"/>
    </source>
</evidence>
<dbReference type="NCBIfam" id="TIGR01635">
    <property type="entry name" value="tail_comp_S"/>
    <property type="match status" value="1"/>
</dbReference>
<keyword evidence="2" id="KW-1185">Reference proteome</keyword>
<dbReference type="Proteomes" id="UP000675940">
    <property type="component" value="Unassembled WGS sequence"/>
</dbReference>
<dbReference type="EMBL" id="JAGISH010000009">
    <property type="protein sequence ID" value="MBP0483949.1"/>
    <property type="molecule type" value="Genomic_DNA"/>
</dbReference>
<dbReference type="RefSeq" id="WP_209361900.1">
    <property type="nucleotide sequence ID" value="NZ_JAGISH010000009.1"/>
</dbReference>
<organism evidence="1 2">
    <name type="scientific">Sagittula salina</name>
    <dbReference type="NCBI Taxonomy" id="2820268"/>
    <lineage>
        <taxon>Bacteria</taxon>
        <taxon>Pseudomonadati</taxon>
        <taxon>Pseudomonadota</taxon>
        <taxon>Alphaproteobacteria</taxon>
        <taxon>Rhodobacterales</taxon>
        <taxon>Roseobacteraceae</taxon>
        <taxon>Sagittula</taxon>
    </lineage>
</organism>
<proteinExistence type="predicted"/>
<evidence type="ECO:0000313" key="1">
    <source>
        <dbReference type="EMBL" id="MBP0483949.1"/>
    </source>
</evidence>
<sequence length="170" mass="18323">MVGTSIDFTSDQITPGLRRVAAALKDPTPLYRDLGELMVESTKQNFATSRAPDGTPWPAKSLASLESYRRREGKKANAPVPTKPLIGVTRMLSYTIAYEASAQGVDWGSNRIQAAAMQFGAKRGAFGSMSNGSPIPWGEIPTRPFLGVGPKDEVDIVETIEDYLQGAFDG</sequence>
<dbReference type="Pfam" id="PF05069">
    <property type="entry name" value="Phage_tail_S"/>
    <property type="match status" value="1"/>
</dbReference>
<protein>
    <submittedName>
        <fullName evidence="1">Phage virion morphogenesis protein</fullName>
    </submittedName>
</protein>
<name>A0A940S4C7_9RHOB</name>
<gene>
    <name evidence="1" type="ORF">J5474_15820</name>
</gene>
<dbReference type="InterPro" id="IPR006522">
    <property type="entry name" value="Phage_virion_morphogenesis"/>
</dbReference>